<keyword evidence="2 8" id="KW-1277">Toxin-antitoxin system</keyword>
<evidence type="ECO:0000313" key="11">
    <source>
        <dbReference type="Proteomes" id="UP000029995"/>
    </source>
</evidence>
<dbReference type="PANTHER" id="PTHR33653:SF1">
    <property type="entry name" value="RIBONUCLEASE VAPC2"/>
    <property type="match status" value="1"/>
</dbReference>
<keyword evidence="4 8" id="KW-0479">Metal-binding</keyword>
<evidence type="ECO:0000256" key="2">
    <source>
        <dbReference type="ARBA" id="ARBA00022649"/>
    </source>
</evidence>
<keyword evidence="5 8" id="KW-0378">Hydrolase</keyword>
<dbReference type="Pfam" id="PF01850">
    <property type="entry name" value="PIN"/>
    <property type="match status" value="1"/>
</dbReference>
<dbReference type="GO" id="GO:0090729">
    <property type="term" value="F:toxin activity"/>
    <property type="evidence" value="ECO:0007669"/>
    <property type="project" value="UniProtKB-KW"/>
</dbReference>
<feature type="binding site" evidence="8">
    <location>
        <position position="7"/>
    </location>
    <ligand>
        <name>Mg(2+)</name>
        <dbReference type="ChEBI" id="CHEBI:18420"/>
    </ligand>
</feature>
<keyword evidence="6 8" id="KW-0460">Magnesium</keyword>
<evidence type="ECO:0000256" key="5">
    <source>
        <dbReference type="ARBA" id="ARBA00022801"/>
    </source>
</evidence>
<evidence type="ECO:0000256" key="8">
    <source>
        <dbReference type="HAMAP-Rule" id="MF_00265"/>
    </source>
</evidence>
<dbReference type="AlphaFoldDB" id="A0A0A0D838"/>
<dbReference type="InterPro" id="IPR022907">
    <property type="entry name" value="VapC_family"/>
</dbReference>
<evidence type="ECO:0000256" key="6">
    <source>
        <dbReference type="ARBA" id="ARBA00022842"/>
    </source>
</evidence>
<gene>
    <name evidence="8" type="primary">vapC</name>
    <name evidence="10" type="ORF">P409_17325</name>
</gene>
<proteinExistence type="inferred from homology"/>
<reference evidence="10 11" key="1">
    <citation type="submission" date="2014-01" db="EMBL/GenBank/DDBJ databases">
        <title>Genome sequence determination for a cystic fibrosis isolate, Inquilinus limosus.</title>
        <authorList>
            <person name="Pino M."/>
            <person name="Di Conza J."/>
            <person name="Gutkind G."/>
        </authorList>
    </citation>
    <scope>NUCLEOTIDE SEQUENCE [LARGE SCALE GENOMIC DNA]</scope>
    <source>
        <strain evidence="10 11">MP06</strain>
    </source>
</reference>
<protein>
    <recommendedName>
        <fullName evidence="8">Ribonuclease VapC</fullName>
        <shortName evidence="8">RNase VapC</shortName>
        <ecNumber evidence="8">3.1.-.-</ecNumber>
    </recommendedName>
    <alternativeName>
        <fullName evidence="8">Toxin VapC</fullName>
    </alternativeName>
</protein>
<comment type="cofactor">
    <cofactor evidence="1 8">
        <name>Mg(2+)</name>
        <dbReference type="ChEBI" id="CHEBI:18420"/>
    </cofactor>
</comment>
<dbReference type="SUPFAM" id="SSF88723">
    <property type="entry name" value="PIN domain-like"/>
    <property type="match status" value="1"/>
</dbReference>
<evidence type="ECO:0000313" key="10">
    <source>
        <dbReference type="EMBL" id="KGM33162.1"/>
    </source>
</evidence>
<dbReference type="GO" id="GO:0004540">
    <property type="term" value="F:RNA nuclease activity"/>
    <property type="evidence" value="ECO:0007669"/>
    <property type="project" value="InterPro"/>
</dbReference>
<dbReference type="InterPro" id="IPR002716">
    <property type="entry name" value="PIN_dom"/>
</dbReference>
<dbReference type="HAMAP" id="MF_00265">
    <property type="entry name" value="VapC_Nob1"/>
    <property type="match status" value="1"/>
</dbReference>
<dbReference type="Gene3D" id="3.40.50.1010">
    <property type="entry name" value="5'-nuclease"/>
    <property type="match status" value="1"/>
</dbReference>
<comment type="caution">
    <text evidence="10">The sequence shown here is derived from an EMBL/GenBank/DDBJ whole genome shotgun (WGS) entry which is preliminary data.</text>
</comment>
<comment type="function">
    <text evidence="8">Toxic component of a toxin-antitoxin (TA) system. An RNase.</text>
</comment>
<keyword evidence="3 8" id="KW-0540">Nuclease</keyword>
<evidence type="ECO:0000256" key="1">
    <source>
        <dbReference type="ARBA" id="ARBA00001946"/>
    </source>
</evidence>
<dbReference type="GO" id="GO:0000287">
    <property type="term" value="F:magnesium ion binding"/>
    <property type="evidence" value="ECO:0007669"/>
    <property type="project" value="UniProtKB-UniRule"/>
</dbReference>
<dbReference type="InterPro" id="IPR050556">
    <property type="entry name" value="Type_II_TA_system_RNase"/>
</dbReference>
<dbReference type="EC" id="3.1.-.-" evidence="8"/>
<dbReference type="PANTHER" id="PTHR33653">
    <property type="entry name" value="RIBONUCLEASE VAPC2"/>
    <property type="match status" value="1"/>
</dbReference>
<comment type="similarity">
    <text evidence="7 8">Belongs to the PINc/VapC protein family.</text>
</comment>
<evidence type="ECO:0000256" key="3">
    <source>
        <dbReference type="ARBA" id="ARBA00022722"/>
    </source>
</evidence>
<evidence type="ECO:0000259" key="9">
    <source>
        <dbReference type="Pfam" id="PF01850"/>
    </source>
</evidence>
<dbReference type="InterPro" id="IPR029060">
    <property type="entry name" value="PIN-like_dom_sf"/>
</dbReference>
<evidence type="ECO:0000256" key="7">
    <source>
        <dbReference type="ARBA" id="ARBA00038093"/>
    </source>
</evidence>
<keyword evidence="8" id="KW-0800">Toxin</keyword>
<dbReference type="Proteomes" id="UP000029995">
    <property type="component" value="Unassembled WGS sequence"/>
</dbReference>
<dbReference type="OrthoDB" id="9796690at2"/>
<dbReference type="RefSeq" id="WP_034840127.1">
    <property type="nucleotide sequence ID" value="NZ_JANX01000217.1"/>
</dbReference>
<sequence length="147" mass="16181">MTKYILDTNVVSELARPAPSPQVIAFLQREADLWMSTILFHELAYGLERVRDAARKPKLLAFIDAMKARFENRTLVVDMAVAETAGRLRAFAATRGRTLAPLDSLMAATAIAHDATLATRNTKDFLDLGVDVIDPWLAAANTNAPRD</sequence>
<dbReference type="GO" id="GO:0016787">
    <property type="term" value="F:hydrolase activity"/>
    <property type="evidence" value="ECO:0007669"/>
    <property type="project" value="UniProtKB-KW"/>
</dbReference>
<evidence type="ECO:0000256" key="4">
    <source>
        <dbReference type="ARBA" id="ARBA00022723"/>
    </source>
</evidence>
<name>A0A0A0D838_9PROT</name>
<accession>A0A0A0D838</accession>
<dbReference type="EMBL" id="JANX01000217">
    <property type="protein sequence ID" value="KGM33162.1"/>
    <property type="molecule type" value="Genomic_DNA"/>
</dbReference>
<organism evidence="10 11">
    <name type="scientific">Inquilinus limosus MP06</name>
    <dbReference type="NCBI Taxonomy" id="1398085"/>
    <lineage>
        <taxon>Bacteria</taxon>
        <taxon>Pseudomonadati</taxon>
        <taxon>Pseudomonadota</taxon>
        <taxon>Alphaproteobacteria</taxon>
        <taxon>Rhodospirillales</taxon>
        <taxon>Rhodospirillaceae</taxon>
        <taxon>Inquilinus</taxon>
    </lineage>
</organism>
<dbReference type="CDD" id="cd18746">
    <property type="entry name" value="PIN_VapC4-5_FitB-like"/>
    <property type="match status" value="1"/>
</dbReference>
<feature type="domain" description="PIN" evidence="9">
    <location>
        <begin position="4"/>
        <end position="125"/>
    </location>
</feature>
<feature type="binding site" evidence="8">
    <location>
        <position position="103"/>
    </location>
    <ligand>
        <name>Mg(2+)</name>
        <dbReference type="ChEBI" id="CHEBI:18420"/>
    </ligand>
</feature>